<protein>
    <submittedName>
        <fullName evidence="1">Uncharacterized protein</fullName>
    </submittedName>
</protein>
<dbReference type="AlphaFoldDB" id="A0A0H4TUX2"/>
<proteinExistence type="predicted"/>
<accession>A0A0H4TUX2</accession>
<dbReference type="EMBL" id="KT007046">
    <property type="protein sequence ID" value="AKQ04679.1"/>
    <property type="molecule type" value="Genomic_DNA"/>
</dbReference>
<sequence length="107" mass="11822">MPSAEIARIWLFAPVRHEDREWGTAVVARRGDGDRVRVYTASYTLVLRGRERGQGQITLQEVAESPASVVDQVIRGVQERAGEAEPPVEIGAGVWFEEEHDQPAAQG</sequence>
<name>A0A0H4TUX2_9BACT</name>
<organism evidence="1">
    <name type="scientific">uncultured Gemmatimonadetes bacterium Rifle_16ft_4_minimus_7</name>
    <dbReference type="NCBI Taxonomy" id="1665098"/>
    <lineage>
        <taxon>Bacteria</taxon>
        <taxon>Pseudomonadati</taxon>
        <taxon>Gemmatimonadota</taxon>
        <taxon>environmental samples</taxon>
    </lineage>
</organism>
<evidence type="ECO:0000313" key="1">
    <source>
        <dbReference type="EMBL" id="AKQ04679.1"/>
    </source>
</evidence>
<reference evidence="1" key="1">
    <citation type="journal article" date="2015" name="ISME J.">
        <title>Aquifer environment selects for microbial species cohorts in sediment and groundwater.</title>
        <authorList>
            <person name="Hug L.A."/>
            <person name="Thomas B.C."/>
            <person name="Brown C.T."/>
            <person name="Frischkorn K.R."/>
            <person name="Williams K.H."/>
            <person name="Tringe S.G."/>
            <person name="Banfield J.F."/>
        </authorList>
    </citation>
    <scope>NUCLEOTIDE SEQUENCE</scope>
</reference>